<gene>
    <name evidence="2" type="ORF">HMPREF3228_00058</name>
</gene>
<dbReference type="PATRIC" id="fig|28037.231.peg.60"/>
<organism evidence="2 3">
    <name type="scientific">Streptococcus mitis</name>
    <dbReference type="NCBI Taxonomy" id="28037"/>
    <lineage>
        <taxon>Bacteria</taxon>
        <taxon>Bacillati</taxon>
        <taxon>Bacillota</taxon>
        <taxon>Bacilli</taxon>
        <taxon>Lactobacillales</taxon>
        <taxon>Streptococcaceae</taxon>
        <taxon>Streptococcus</taxon>
        <taxon>Streptococcus mitis group</taxon>
    </lineage>
</organism>
<evidence type="ECO:0000313" key="2">
    <source>
        <dbReference type="EMBL" id="KXA63109.1"/>
    </source>
</evidence>
<comment type="caution">
    <text evidence="2">The sequence shown here is derived from an EMBL/GenBank/DDBJ whole genome shotgun (WGS) entry which is preliminary data.</text>
</comment>
<keyword evidence="1" id="KW-0472">Membrane</keyword>
<sequence>MLTPSFIFVKLENTKIPSGRFLKKGLNMKKTMLEKTTDYIAKQNQRVRQQQIRHHEAIQKQRKLQKEQLYRLTQGESGIRHSRLGVKCGYATLTGGLITTLFSPWNGLGIMTIGGITVLSNLYHIKRIEAKLKK</sequence>
<proteinExistence type="predicted"/>
<keyword evidence="1" id="KW-1133">Transmembrane helix</keyword>
<evidence type="ECO:0000256" key="1">
    <source>
        <dbReference type="SAM" id="Phobius"/>
    </source>
</evidence>
<reference evidence="2 3" key="1">
    <citation type="submission" date="2016-01" db="EMBL/GenBank/DDBJ databases">
        <authorList>
            <person name="Oliw E.H."/>
        </authorList>
    </citation>
    <scope>NUCLEOTIDE SEQUENCE [LARGE SCALE GENOMIC DNA]</scope>
    <source>
        <strain evidence="2 3">CMW7705B</strain>
    </source>
</reference>
<keyword evidence="1" id="KW-0812">Transmembrane</keyword>
<name>A0A133S3J3_STRMT</name>
<dbReference type="Proteomes" id="UP000070065">
    <property type="component" value="Unassembled WGS sequence"/>
</dbReference>
<protein>
    <submittedName>
        <fullName evidence="2">Uncharacterized protein</fullName>
    </submittedName>
</protein>
<evidence type="ECO:0000313" key="3">
    <source>
        <dbReference type="Proteomes" id="UP000070065"/>
    </source>
</evidence>
<dbReference type="EMBL" id="LRQR01000004">
    <property type="protein sequence ID" value="KXA63109.1"/>
    <property type="molecule type" value="Genomic_DNA"/>
</dbReference>
<accession>A0A133S3J3</accession>
<dbReference type="AlphaFoldDB" id="A0A133S3J3"/>
<feature type="transmembrane region" description="Helical" evidence="1">
    <location>
        <begin position="108"/>
        <end position="125"/>
    </location>
</feature>